<dbReference type="AlphaFoldDB" id="A0A7W9PDC6"/>
<reference evidence="4 5" key="1">
    <citation type="submission" date="2020-08" db="EMBL/GenBank/DDBJ databases">
        <title>Sequencing the genomes of 1000 actinobacteria strains.</title>
        <authorList>
            <person name="Klenk H.-P."/>
        </authorList>
    </citation>
    <scope>NUCLEOTIDE SEQUENCE [LARGE SCALE GENOMIC DNA]</scope>
    <source>
        <strain evidence="4 5">DSM 43582</strain>
    </source>
</reference>
<proteinExistence type="predicted"/>
<dbReference type="InterPro" id="IPR058333">
    <property type="entry name" value="DUF8020"/>
</dbReference>
<comment type="caution">
    <text evidence="4">The sequence shown here is derived from an EMBL/GenBank/DDBJ whole genome shotgun (WGS) entry which is preliminary data.</text>
</comment>
<keyword evidence="1" id="KW-0812">Transmembrane</keyword>
<evidence type="ECO:0000313" key="4">
    <source>
        <dbReference type="EMBL" id="MBB5914096.1"/>
    </source>
</evidence>
<name>A0A7W9PDC6_9NOCA</name>
<feature type="transmembrane region" description="Helical" evidence="1">
    <location>
        <begin position="165"/>
        <end position="198"/>
    </location>
</feature>
<gene>
    <name evidence="4" type="ORF">BJY24_002963</name>
</gene>
<keyword evidence="1" id="KW-1133">Transmembrane helix</keyword>
<keyword evidence="1" id="KW-0472">Membrane</keyword>
<feature type="transmembrane region" description="Helical" evidence="1">
    <location>
        <begin position="205"/>
        <end position="226"/>
    </location>
</feature>
<feature type="signal peptide" evidence="2">
    <location>
        <begin position="1"/>
        <end position="26"/>
    </location>
</feature>
<keyword evidence="2" id="KW-0732">Signal</keyword>
<dbReference type="EMBL" id="JACHIT010000001">
    <property type="protein sequence ID" value="MBB5914096.1"/>
    <property type="molecule type" value="Genomic_DNA"/>
</dbReference>
<protein>
    <recommendedName>
        <fullName evidence="3">DUF8020 domain-containing protein</fullName>
    </recommendedName>
</protein>
<feature type="domain" description="DUF8020" evidence="3">
    <location>
        <begin position="36"/>
        <end position="129"/>
    </location>
</feature>
<accession>A0A7W9PDC6</accession>
<sequence>MKFRSTTAVGALAIGALTVGLGTAHAEPAAPSEKTIGYSVKQEDKSSVARLGAGGTFELSKAETPAAADATASEIAGKPAEDAPTLVTLKDDAGSTVMSFPLAYSIAGQQIPVKAEVRDDGKTLAVTPERPAGLPTDQPLNVKPVVKPVASNIENQRALGEFSTYFGLATAIGGFVGTAIGAVVGCALGLIGVIVGCLVGLPTGAAIGGILGTVVVGGPTLVAAGVDLMNTLNAPNGTTRYTDEAMKQQQEVVQQKPN</sequence>
<organism evidence="4 5">
    <name type="scientific">Nocardia transvalensis</name>
    <dbReference type="NCBI Taxonomy" id="37333"/>
    <lineage>
        <taxon>Bacteria</taxon>
        <taxon>Bacillati</taxon>
        <taxon>Actinomycetota</taxon>
        <taxon>Actinomycetes</taxon>
        <taxon>Mycobacteriales</taxon>
        <taxon>Nocardiaceae</taxon>
        <taxon>Nocardia</taxon>
    </lineage>
</organism>
<evidence type="ECO:0000313" key="5">
    <source>
        <dbReference type="Proteomes" id="UP000540412"/>
    </source>
</evidence>
<evidence type="ECO:0000256" key="2">
    <source>
        <dbReference type="SAM" id="SignalP"/>
    </source>
</evidence>
<dbReference type="Pfam" id="PF26059">
    <property type="entry name" value="DUF8020"/>
    <property type="match status" value="1"/>
</dbReference>
<feature type="chain" id="PRO_5030845607" description="DUF8020 domain-containing protein" evidence="2">
    <location>
        <begin position="27"/>
        <end position="258"/>
    </location>
</feature>
<evidence type="ECO:0000256" key="1">
    <source>
        <dbReference type="SAM" id="Phobius"/>
    </source>
</evidence>
<keyword evidence="5" id="KW-1185">Reference proteome</keyword>
<dbReference type="Proteomes" id="UP000540412">
    <property type="component" value="Unassembled WGS sequence"/>
</dbReference>
<evidence type="ECO:0000259" key="3">
    <source>
        <dbReference type="Pfam" id="PF26059"/>
    </source>
</evidence>
<dbReference type="RefSeq" id="WP_051162810.1">
    <property type="nucleotide sequence ID" value="NZ_JACHIT010000001.1"/>
</dbReference>